<evidence type="ECO:0000313" key="2">
    <source>
        <dbReference type="Proteomes" id="UP001143910"/>
    </source>
</evidence>
<sequence>MENLAEPTTKERRRVRKGTHSCTESRGLDCVDQRDAPATFSRSKPKDTHHGPHSLFSGAKVPVHSRRPKSPGITNITQDIGLRPPFVSALSAPTTGTMSSQTIMESFSSLDSYHTTIRNWILSILPSRDEILGALSSNGDWWDSFQKKTRAISRASAIEPLRSFAIRVMDKGTPAELATLAIGYERSLDGDYARLAVIERLMMSSFELICTLEGLECIILLAKTYTDIGKPKRAWFTWRKGLSAAQFLGLHRLRPDAPETQWKIWWAIYHGDRFASLLLGLPHGGHDATLHEKSSSKNADSHRPDAWVASCVFDTCVIAGQVVDHNTAPDKLSYATAMKLEEQMSNIASTAPDHWWEVGTEIPPRASDADKLLDRILVQIFFLHVRIRADPVQQPPVF</sequence>
<gene>
    <name evidence="1" type="ORF">NQ176_g923</name>
</gene>
<comment type="caution">
    <text evidence="1">The sequence shown here is derived from an EMBL/GenBank/DDBJ whole genome shotgun (WGS) entry which is preliminary data.</text>
</comment>
<protein>
    <submittedName>
        <fullName evidence="1">Uncharacterized protein</fullName>
    </submittedName>
</protein>
<dbReference type="Proteomes" id="UP001143910">
    <property type="component" value="Unassembled WGS sequence"/>
</dbReference>
<reference evidence="1" key="1">
    <citation type="submission" date="2022-08" db="EMBL/GenBank/DDBJ databases">
        <title>Genome Sequence of Lecanicillium fungicola.</title>
        <authorList>
            <person name="Buettner E."/>
        </authorList>
    </citation>
    <scope>NUCLEOTIDE SEQUENCE</scope>
    <source>
        <strain evidence="1">Babe33</strain>
    </source>
</reference>
<dbReference type="EMBL" id="JANJQO010000043">
    <property type="protein sequence ID" value="KAJ2983110.1"/>
    <property type="molecule type" value="Genomic_DNA"/>
</dbReference>
<name>A0ACC1NVZ2_9HYPO</name>
<proteinExistence type="predicted"/>
<keyword evidence="2" id="KW-1185">Reference proteome</keyword>
<accession>A0ACC1NVZ2</accession>
<evidence type="ECO:0000313" key="1">
    <source>
        <dbReference type="EMBL" id="KAJ2983110.1"/>
    </source>
</evidence>
<organism evidence="1 2">
    <name type="scientific">Zarea fungicola</name>
    <dbReference type="NCBI Taxonomy" id="93591"/>
    <lineage>
        <taxon>Eukaryota</taxon>
        <taxon>Fungi</taxon>
        <taxon>Dikarya</taxon>
        <taxon>Ascomycota</taxon>
        <taxon>Pezizomycotina</taxon>
        <taxon>Sordariomycetes</taxon>
        <taxon>Hypocreomycetidae</taxon>
        <taxon>Hypocreales</taxon>
        <taxon>Cordycipitaceae</taxon>
        <taxon>Zarea</taxon>
    </lineage>
</organism>